<dbReference type="InterPro" id="IPR011108">
    <property type="entry name" value="RMMBL"/>
</dbReference>
<name>A0ABS4G623_9CLOT</name>
<dbReference type="SMART" id="SM00849">
    <property type="entry name" value="Lactamase_B"/>
    <property type="match status" value="1"/>
</dbReference>
<dbReference type="InterPro" id="IPR001279">
    <property type="entry name" value="Metallo-B-lactamas"/>
</dbReference>
<dbReference type="Gene3D" id="3.40.50.10890">
    <property type="match status" value="1"/>
</dbReference>
<dbReference type="Pfam" id="PF16661">
    <property type="entry name" value="Lactamase_B_6"/>
    <property type="match status" value="1"/>
</dbReference>
<comment type="caution">
    <text evidence="4">The sequence shown here is derived from an EMBL/GenBank/DDBJ whole genome shotgun (WGS) entry which is preliminary data.</text>
</comment>
<dbReference type="InterPro" id="IPR036866">
    <property type="entry name" value="RibonucZ/Hydroxyglut_hydro"/>
</dbReference>
<evidence type="ECO:0000256" key="1">
    <source>
        <dbReference type="ARBA" id="ARBA00022801"/>
    </source>
</evidence>
<feature type="domain" description="Metallo-beta-lactamase" evidence="2">
    <location>
        <begin position="13"/>
        <end position="247"/>
    </location>
</feature>
<dbReference type="Pfam" id="PF10996">
    <property type="entry name" value="Beta-Casp"/>
    <property type="match status" value="1"/>
</dbReference>
<dbReference type="CDD" id="cd16295">
    <property type="entry name" value="TTHA0252-CPSF-like_MBL-fold"/>
    <property type="match status" value="1"/>
</dbReference>
<evidence type="ECO:0000259" key="3">
    <source>
        <dbReference type="SMART" id="SM01027"/>
    </source>
</evidence>
<dbReference type="Gene3D" id="3.60.15.10">
    <property type="entry name" value="Ribonuclease Z/Hydroxyacylglutathione hydrolase-like"/>
    <property type="match status" value="1"/>
</dbReference>
<dbReference type="PANTHER" id="PTHR11203">
    <property type="entry name" value="CLEAVAGE AND POLYADENYLATION SPECIFICITY FACTOR FAMILY MEMBER"/>
    <property type="match status" value="1"/>
</dbReference>
<sequence length="527" mass="59795">MRIEFSGAAGCVTGSSHLLRVKDKRVLLDCGLYQGKDDKDRGNDVFSFIPASIDYLILSHAHIDHSGRIPLLYKRGFRGRIIATPPTFDLCSIMLLDSGHIQEQDAEWDNKKRERQGKDLVEPLYTIKDAEDSLELFEQLDFDQELTLFEGFRVRFREAGHILGAAIVEVFMKEEDKEVKLVFSGDLGNKGIPMMKDPYLIDSCDYLILESTYGNRLHVESRSEFRQLIDIINTTYRKGGNVIIPSFAVGRTQEILYILNEFMERGELNRGVSVYVDSPLATKSTEIFRKNSRYFDEDTQKRYQMGDDILNFPNLHFTESVEESRILNNTPKGCVIISASGMADAGRVKHHLKHNLWRRECSVVFVGYQAEGTLGRTIQDGEKMVRIFGEEVAVNAGIYSLSGLSGHADRNGLHEWVSAFKKRPLQTFLVHGDDKAAIALKELLVKDDYNVKIAKYGDIVPLKHYVKLPAYTEIEIEKVDVEKGIESLRKKEALMKLISTMDFENASDLDIIRGVEEVLSHRQKSGG</sequence>
<gene>
    <name evidence="4" type="ORF">J2Z34_002496</name>
</gene>
<organism evidence="4 5">
    <name type="scientific">Youngiibacter multivorans</name>
    <dbReference type="NCBI Taxonomy" id="937251"/>
    <lineage>
        <taxon>Bacteria</taxon>
        <taxon>Bacillati</taxon>
        <taxon>Bacillota</taxon>
        <taxon>Clostridia</taxon>
        <taxon>Eubacteriales</taxon>
        <taxon>Clostridiaceae</taxon>
        <taxon>Youngiibacter</taxon>
    </lineage>
</organism>
<accession>A0ABS4G623</accession>
<protein>
    <submittedName>
        <fullName evidence="4">Metallo-beta-lactamase family protein</fullName>
    </submittedName>
</protein>
<dbReference type="InterPro" id="IPR050698">
    <property type="entry name" value="MBL"/>
</dbReference>
<feature type="domain" description="Beta-Casp" evidence="3">
    <location>
        <begin position="252"/>
        <end position="378"/>
    </location>
</feature>
<dbReference type="EMBL" id="JAGGKC010000022">
    <property type="protein sequence ID" value="MBP1919998.1"/>
    <property type="molecule type" value="Genomic_DNA"/>
</dbReference>
<dbReference type="SMART" id="SM01027">
    <property type="entry name" value="Beta-Casp"/>
    <property type="match status" value="1"/>
</dbReference>
<proteinExistence type="predicted"/>
<reference evidence="4 5" key="1">
    <citation type="submission" date="2021-03" db="EMBL/GenBank/DDBJ databases">
        <title>Genomic Encyclopedia of Type Strains, Phase IV (KMG-IV): sequencing the most valuable type-strain genomes for metagenomic binning, comparative biology and taxonomic classification.</title>
        <authorList>
            <person name="Goeker M."/>
        </authorList>
    </citation>
    <scope>NUCLEOTIDE SEQUENCE [LARGE SCALE GENOMIC DNA]</scope>
    <source>
        <strain evidence="4 5">DSM 6139</strain>
    </source>
</reference>
<evidence type="ECO:0000313" key="5">
    <source>
        <dbReference type="Proteomes" id="UP001519271"/>
    </source>
</evidence>
<evidence type="ECO:0000259" key="2">
    <source>
        <dbReference type="SMART" id="SM00849"/>
    </source>
</evidence>
<dbReference type="Pfam" id="PF07521">
    <property type="entry name" value="RMMBL"/>
    <property type="match status" value="1"/>
</dbReference>
<keyword evidence="1" id="KW-0378">Hydrolase</keyword>
<dbReference type="PANTHER" id="PTHR11203:SF37">
    <property type="entry name" value="INTEGRATOR COMPLEX SUBUNIT 11"/>
    <property type="match status" value="1"/>
</dbReference>
<dbReference type="Proteomes" id="UP001519271">
    <property type="component" value="Unassembled WGS sequence"/>
</dbReference>
<keyword evidence="5" id="KW-1185">Reference proteome</keyword>
<dbReference type="SUPFAM" id="SSF56281">
    <property type="entry name" value="Metallo-hydrolase/oxidoreductase"/>
    <property type="match status" value="1"/>
</dbReference>
<dbReference type="RefSeq" id="WP_209460178.1">
    <property type="nucleotide sequence ID" value="NZ_JAGGKC010000022.1"/>
</dbReference>
<dbReference type="InterPro" id="IPR022712">
    <property type="entry name" value="Beta_Casp"/>
</dbReference>
<evidence type="ECO:0000313" key="4">
    <source>
        <dbReference type="EMBL" id="MBP1919998.1"/>
    </source>
</evidence>